<keyword evidence="3" id="KW-1185">Reference proteome</keyword>
<name>A0AAD6D4Y5_9EURO</name>
<sequence>MSCEQNLKEKFISILGEDAWDSNWEAVQRLSPELLDASIDLLHVPKKKNHLSPKLQQLIAIAVDSSSTHLYLPGIQQHIKLALKAGATTREIMEVIELTSTLGIHACNVGVPLLVDIMKEVGTYDCHPYAGKPFDEQREALKTDFTKKRGYWHQTWEDFLALDPEFFKAYLGFSSVPWTKNVNGFQGGGALEPKVKEMIYCAFDAAATHLYVPGLRLHMVNVLKYGGTPEEILGVLEIATQLSVHTAHAAAPILEELIRGTDEYGDTNV</sequence>
<reference evidence="2 3" key="1">
    <citation type="journal article" date="2023" name="IMA Fungus">
        <title>Comparative genomic study of the Penicillium genus elucidates a diverse pangenome and 15 lateral gene transfer events.</title>
        <authorList>
            <person name="Petersen C."/>
            <person name="Sorensen T."/>
            <person name="Nielsen M.R."/>
            <person name="Sondergaard T.E."/>
            <person name="Sorensen J.L."/>
            <person name="Fitzpatrick D.A."/>
            <person name="Frisvad J.C."/>
            <person name="Nielsen K.L."/>
        </authorList>
    </citation>
    <scope>NUCLEOTIDE SEQUENCE [LARGE SCALE GENOMIC DNA]</scope>
    <source>
        <strain evidence="2 3">IBT 35679</strain>
    </source>
</reference>
<dbReference type="Gene3D" id="1.20.1290.10">
    <property type="entry name" value="AhpD-like"/>
    <property type="match status" value="1"/>
</dbReference>
<dbReference type="PANTHER" id="PTHR33930:SF2">
    <property type="entry name" value="BLR3452 PROTEIN"/>
    <property type="match status" value="1"/>
</dbReference>
<dbReference type="AlphaFoldDB" id="A0AAD6D4Y5"/>
<dbReference type="SUPFAM" id="SSF69118">
    <property type="entry name" value="AhpD-like"/>
    <property type="match status" value="1"/>
</dbReference>
<dbReference type="InterPro" id="IPR003779">
    <property type="entry name" value="CMD-like"/>
</dbReference>
<gene>
    <name evidence="2" type="ORF">N7494_000005</name>
</gene>
<evidence type="ECO:0000259" key="1">
    <source>
        <dbReference type="Pfam" id="PF02627"/>
    </source>
</evidence>
<organism evidence="2 3">
    <name type="scientific">Penicillium frequentans</name>
    <dbReference type="NCBI Taxonomy" id="3151616"/>
    <lineage>
        <taxon>Eukaryota</taxon>
        <taxon>Fungi</taxon>
        <taxon>Dikarya</taxon>
        <taxon>Ascomycota</taxon>
        <taxon>Pezizomycotina</taxon>
        <taxon>Eurotiomycetes</taxon>
        <taxon>Eurotiomycetidae</taxon>
        <taxon>Eurotiales</taxon>
        <taxon>Aspergillaceae</taxon>
        <taxon>Penicillium</taxon>
    </lineage>
</organism>
<dbReference type="InterPro" id="IPR029032">
    <property type="entry name" value="AhpD-like"/>
</dbReference>
<feature type="domain" description="Carboxymuconolactone decarboxylase-like" evidence="1">
    <location>
        <begin position="32"/>
        <end position="97"/>
    </location>
</feature>
<comment type="caution">
    <text evidence="2">The sequence shown here is derived from an EMBL/GenBank/DDBJ whole genome shotgun (WGS) entry which is preliminary data.</text>
</comment>
<accession>A0AAD6D4Y5</accession>
<protein>
    <recommendedName>
        <fullName evidence="1">Carboxymuconolactone decarboxylase-like domain-containing protein</fullName>
    </recommendedName>
</protein>
<dbReference type="EMBL" id="JAQIZZ010000001">
    <property type="protein sequence ID" value="KAJ5556090.1"/>
    <property type="molecule type" value="Genomic_DNA"/>
</dbReference>
<proteinExistence type="predicted"/>
<dbReference type="PANTHER" id="PTHR33930">
    <property type="entry name" value="ALKYL HYDROPEROXIDE REDUCTASE AHPD"/>
    <property type="match status" value="1"/>
</dbReference>
<evidence type="ECO:0000313" key="3">
    <source>
        <dbReference type="Proteomes" id="UP001220324"/>
    </source>
</evidence>
<dbReference type="Proteomes" id="UP001220324">
    <property type="component" value="Unassembled WGS sequence"/>
</dbReference>
<dbReference type="Pfam" id="PF02627">
    <property type="entry name" value="CMD"/>
    <property type="match status" value="1"/>
</dbReference>
<evidence type="ECO:0000313" key="2">
    <source>
        <dbReference type="EMBL" id="KAJ5556090.1"/>
    </source>
</evidence>
<dbReference type="GO" id="GO:0051920">
    <property type="term" value="F:peroxiredoxin activity"/>
    <property type="evidence" value="ECO:0007669"/>
    <property type="project" value="InterPro"/>
</dbReference>